<dbReference type="CDD" id="cd00054">
    <property type="entry name" value="EGF_CA"/>
    <property type="match status" value="1"/>
</dbReference>
<reference evidence="13" key="1">
    <citation type="submission" date="2012-12" db="EMBL/GenBank/DDBJ databases">
        <authorList>
            <person name="Hellsten U."/>
            <person name="Grimwood J."/>
            <person name="Chapman J.A."/>
            <person name="Shapiro H."/>
            <person name="Aerts A."/>
            <person name="Otillar R.P."/>
            <person name="Terry A.Y."/>
            <person name="Boore J.L."/>
            <person name="Simakov O."/>
            <person name="Marletaz F."/>
            <person name="Cho S.-J."/>
            <person name="Edsinger-Gonzales E."/>
            <person name="Havlak P."/>
            <person name="Kuo D.-H."/>
            <person name="Larsson T."/>
            <person name="Lv J."/>
            <person name="Arendt D."/>
            <person name="Savage R."/>
            <person name="Osoegawa K."/>
            <person name="de Jong P."/>
            <person name="Lindberg D.R."/>
            <person name="Seaver E.C."/>
            <person name="Weisblat D.A."/>
            <person name="Putnam N.H."/>
            <person name="Grigoriev I.V."/>
            <person name="Rokhsar D.S."/>
        </authorList>
    </citation>
    <scope>NUCLEOTIDE SEQUENCE</scope>
    <source>
        <strain evidence="13">I ESC-2004</strain>
    </source>
</reference>
<feature type="compositionally biased region" description="Polar residues" evidence="8">
    <location>
        <begin position="543"/>
        <end position="555"/>
    </location>
</feature>
<dbReference type="AlphaFoldDB" id="R7V6Y1"/>
<dbReference type="InterPro" id="IPR000742">
    <property type="entry name" value="EGF"/>
</dbReference>
<dbReference type="STRING" id="283909.R7V6Y1"/>
<dbReference type="Pfam" id="PF00008">
    <property type="entry name" value="EGF"/>
    <property type="match status" value="1"/>
</dbReference>
<dbReference type="Gene3D" id="2.10.25.10">
    <property type="entry name" value="Laminin"/>
    <property type="match status" value="1"/>
</dbReference>
<evidence type="ECO:0000256" key="1">
    <source>
        <dbReference type="ARBA" id="ARBA00009738"/>
    </source>
</evidence>
<evidence type="ECO:0000256" key="7">
    <source>
        <dbReference type="PROSITE-ProRule" id="PRU00076"/>
    </source>
</evidence>
<comment type="caution">
    <text evidence="7">Lacks conserved residue(s) required for the propagation of feature annotation.</text>
</comment>
<feature type="domain" description="MAM" evidence="10">
    <location>
        <begin position="246"/>
        <end position="412"/>
    </location>
</feature>
<dbReference type="InterPro" id="IPR001881">
    <property type="entry name" value="EGF-like_Ca-bd_dom"/>
</dbReference>
<evidence type="ECO:0000256" key="2">
    <source>
        <dbReference type="ARBA" id="ARBA00022536"/>
    </source>
</evidence>
<dbReference type="HOGENOM" id="CLU_263686_0_0_1"/>
<keyword evidence="2 7" id="KW-0245">EGF-like domain</keyword>
<dbReference type="Pfam" id="PF00629">
    <property type="entry name" value="MAM"/>
    <property type="match status" value="2"/>
</dbReference>
<reference evidence="12" key="3">
    <citation type="submission" date="2015-06" db="UniProtKB">
        <authorList>
            <consortium name="EnsemblMetazoa"/>
        </authorList>
    </citation>
    <scope>IDENTIFICATION</scope>
</reference>
<protein>
    <recommendedName>
        <fullName evidence="14">EGF-like domain-containing protein</fullName>
    </recommendedName>
</protein>
<accession>R7V6Y1</accession>
<feature type="domain" description="EGF-like" evidence="9">
    <location>
        <begin position="193"/>
        <end position="229"/>
    </location>
</feature>
<dbReference type="PROSITE" id="PS00022">
    <property type="entry name" value="EGF_1"/>
    <property type="match status" value="1"/>
</dbReference>
<keyword evidence="6" id="KW-0325">Glycoprotein</keyword>
<dbReference type="SMART" id="SM00179">
    <property type="entry name" value="EGF_CA"/>
    <property type="match status" value="1"/>
</dbReference>
<dbReference type="GO" id="GO:0016020">
    <property type="term" value="C:membrane"/>
    <property type="evidence" value="ECO:0007669"/>
    <property type="project" value="InterPro"/>
</dbReference>
<feature type="compositionally biased region" description="Gly residues" evidence="8">
    <location>
        <begin position="55"/>
        <end position="65"/>
    </location>
</feature>
<dbReference type="EMBL" id="KB294601">
    <property type="protein sequence ID" value="ELU14329.1"/>
    <property type="molecule type" value="Genomic_DNA"/>
</dbReference>
<evidence type="ECO:0000313" key="11">
    <source>
        <dbReference type="EMBL" id="ELU14329.1"/>
    </source>
</evidence>
<dbReference type="PROSITE" id="PS00010">
    <property type="entry name" value="ASX_HYDROXYL"/>
    <property type="match status" value="1"/>
</dbReference>
<dbReference type="PROSITE" id="PS01186">
    <property type="entry name" value="EGF_2"/>
    <property type="match status" value="1"/>
</dbReference>
<dbReference type="InterPro" id="IPR051560">
    <property type="entry name" value="MAM_domain-containing"/>
</dbReference>
<evidence type="ECO:0000256" key="3">
    <source>
        <dbReference type="ARBA" id="ARBA00022729"/>
    </source>
</evidence>
<dbReference type="PANTHER" id="PTHR23282:SF146">
    <property type="entry name" value="RT07201P-RELATED"/>
    <property type="match status" value="1"/>
</dbReference>
<keyword evidence="5 7" id="KW-1015">Disulfide bond</keyword>
<dbReference type="InterPro" id="IPR000998">
    <property type="entry name" value="MAM_dom"/>
</dbReference>
<evidence type="ECO:0000259" key="10">
    <source>
        <dbReference type="PROSITE" id="PS50060"/>
    </source>
</evidence>
<dbReference type="EnsemblMetazoa" id="CapteT199753">
    <property type="protein sequence ID" value="CapteP199753"/>
    <property type="gene ID" value="CapteG199753"/>
</dbReference>
<evidence type="ECO:0000259" key="9">
    <source>
        <dbReference type="PROSITE" id="PS50026"/>
    </source>
</evidence>
<feature type="domain" description="MAM" evidence="10">
    <location>
        <begin position="20"/>
        <end position="190"/>
    </location>
</feature>
<evidence type="ECO:0000313" key="13">
    <source>
        <dbReference type="Proteomes" id="UP000014760"/>
    </source>
</evidence>
<dbReference type="Proteomes" id="UP000014760">
    <property type="component" value="Unassembled WGS sequence"/>
</dbReference>
<dbReference type="Gene3D" id="2.60.120.200">
    <property type="match status" value="2"/>
</dbReference>
<evidence type="ECO:0000256" key="6">
    <source>
        <dbReference type="ARBA" id="ARBA00023180"/>
    </source>
</evidence>
<feature type="region of interest" description="Disordered" evidence="8">
    <location>
        <begin position="543"/>
        <end position="564"/>
    </location>
</feature>
<dbReference type="SMART" id="SM00181">
    <property type="entry name" value="EGF"/>
    <property type="match status" value="1"/>
</dbReference>
<name>R7V6Y1_CAPTE</name>
<dbReference type="OrthoDB" id="412155at2759"/>
<evidence type="ECO:0000313" key="12">
    <source>
        <dbReference type="EnsemblMetazoa" id="CapteP199753"/>
    </source>
</evidence>
<keyword evidence="13" id="KW-1185">Reference proteome</keyword>
<dbReference type="SMART" id="SM00137">
    <property type="entry name" value="MAM"/>
    <property type="match status" value="2"/>
</dbReference>
<evidence type="ECO:0000256" key="8">
    <source>
        <dbReference type="SAM" id="MobiDB-lite"/>
    </source>
</evidence>
<dbReference type="EMBL" id="AMQN01018595">
    <property type="status" value="NOT_ANNOTATED_CDS"/>
    <property type="molecule type" value="Genomic_DNA"/>
</dbReference>
<evidence type="ECO:0000256" key="4">
    <source>
        <dbReference type="ARBA" id="ARBA00022737"/>
    </source>
</evidence>
<feature type="disulfide bond" evidence="7">
    <location>
        <begin position="219"/>
        <end position="228"/>
    </location>
</feature>
<dbReference type="PANTHER" id="PTHR23282">
    <property type="entry name" value="APICAL ENDOSOMAL GLYCOPROTEIN PRECURSOR"/>
    <property type="match status" value="1"/>
</dbReference>
<sequence length="1137" mass="125901">MNIGVRRCIDLNERDTYLPFKCDFENGLCGLTNDPQAGRSGTNVYDWNSKTGPTGSSGTGPSSGEGGSSKYVYFESSDPVKAYVGTARFDLSNTKISSQGVRSVCVRFSYHMYGTHVGDLSLMYGTESSSETEWSKSGNLGNEWMTANVTVPLNLNFVRHWFTWVAVKGSGYQGDIGLDSIYITTGTCDDSTAMNHCMSNPCLNGGTCINGKNNYSCYCSVGYTGPECQNRSGGSGGQTPAQLRIATFNFSTGIDDGVFQDKSDDRDWSFARGPTGSSGTGPNGGHGGSGDGYIYFESSSPVSDGDLARFTSNRLNSSGEMCVRFWYAMNGQHLKTGKLALYVLAGDDFKYAPVEYYFGISGNLGVAWIEAEVDVKVPHADSRVGFEATRGNGYQSDIAVDDISITTGKCNGSTRPVDSKPSNDSSVMCNWGNMVWSRCTKTNSGWDNCTWYNDHMTNPAKSAEHWGQCVAENGTFGSCVWKNGTMQPCKWGKAAMHWAHCEWNNGLQSICHWKNNNWGGCSWLGQNRSPGNSDVQYSYNSDTMDTNKGGSSGWESNRGDGGDSMQDEWGKCTFSIGNWGYCSWDHGMLKGCHLGQMTTGTELHKYCDFGNSTTLSCSMKNGTWNNCTVDSNMNSTSPYAPNDWSICSISNGTWGFCNSKNKTCRWGKSDKMEKAKNSTVLCSWGNMTWSECQWGNGNWSGCQWHNKGNSSSNKTLEHWGQCTMDNEMWGSCKWANGSIRECYWNDGKNNNLQWAMCAWDGGVDTHCQEKNDVWMCDWGNKTMGNKSMEYTSMPIGMKNQSDHWGKCSFSFGVWAKCKAGFTSIEECHIGKGKGLTEATEKYCDWGKNMTTKCVRDMHGWKCDNSSMSNMNATNGNWSQCHMDNGTWGWCTLGNGKPWCMWGKKHRMSHSKSVMCSWHSKVWSRCKWSDEKGWRSCSWHNRKMMNNSSADMSGNGTMMNGTMMNGTMNEPHWGQCVKDDGVFGTCTFANGSMGACNWTTDPKESQPHKWARCEWSDNTISTCHYKNNSYRGCKGGGIDGSWGRCQMSTGFWAQCQLLNGSLHNCTWGDMKMKNESDDWHFCFWDRGYSTECFGTNKSNCHSVAIPNSAAMDPSGWGMCASSMGSWGFCNKDTNTCYQ</sequence>
<dbReference type="PROSITE" id="PS50060">
    <property type="entry name" value="MAM_2"/>
    <property type="match status" value="2"/>
</dbReference>
<dbReference type="CDD" id="cd06263">
    <property type="entry name" value="MAM"/>
    <property type="match status" value="2"/>
</dbReference>
<reference evidence="11 13" key="2">
    <citation type="journal article" date="2013" name="Nature">
        <title>Insights into bilaterian evolution from three spiralian genomes.</title>
        <authorList>
            <person name="Simakov O."/>
            <person name="Marletaz F."/>
            <person name="Cho S.J."/>
            <person name="Edsinger-Gonzales E."/>
            <person name="Havlak P."/>
            <person name="Hellsten U."/>
            <person name="Kuo D.H."/>
            <person name="Larsson T."/>
            <person name="Lv J."/>
            <person name="Arendt D."/>
            <person name="Savage R."/>
            <person name="Osoegawa K."/>
            <person name="de Jong P."/>
            <person name="Grimwood J."/>
            <person name="Chapman J.A."/>
            <person name="Shapiro H."/>
            <person name="Aerts A."/>
            <person name="Otillar R.P."/>
            <person name="Terry A.Y."/>
            <person name="Boore J.L."/>
            <person name="Grigoriev I.V."/>
            <person name="Lindberg D.R."/>
            <person name="Seaver E.C."/>
            <person name="Weisblat D.A."/>
            <person name="Putnam N.H."/>
            <person name="Rokhsar D.S."/>
        </authorList>
    </citation>
    <scope>NUCLEOTIDE SEQUENCE</scope>
    <source>
        <strain evidence="11 13">I ESC-2004</strain>
    </source>
</reference>
<evidence type="ECO:0000256" key="5">
    <source>
        <dbReference type="ARBA" id="ARBA00023157"/>
    </source>
</evidence>
<keyword evidence="3" id="KW-0732">Signal</keyword>
<dbReference type="PROSITE" id="PS50026">
    <property type="entry name" value="EGF_3"/>
    <property type="match status" value="1"/>
</dbReference>
<dbReference type="InterPro" id="IPR000152">
    <property type="entry name" value="EGF-type_Asp/Asn_hydroxyl_site"/>
</dbReference>
<dbReference type="FunFam" id="2.10.25.10:FF:000122">
    <property type="entry name" value="Protein crumbs homolog 2"/>
    <property type="match status" value="1"/>
</dbReference>
<feature type="region of interest" description="Disordered" evidence="8">
    <location>
        <begin position="40"/>
        <end position="65"/>
    </location>
</feature>
<dbReference type="GO" id="GO:0005509">
    <property type="term" value="F:calcium ion binding"/>
    <property type="evidence" value="ECO:0007669"/>
    <property type="project" value="InterPro"/>
</dbReference>
<comment type="similarity">
    <text evidence="1">Belongs to the nephronectin family.</text>
</comment>
<feature type="non-terminal residue" evidence="11">
    <location>
        <position position="1137"/>
    </location>
</feature>
<organism evidence="11">
    <name type="scientific">Capitella teleta</name>
    <name type="common">Polychaete worm</name>
    <dbReference type="NCBI Taxonomy" id="283909"/>
    <lineage>
        <taxon>Eukaryota</taxon>
        <taxon>Metazoa</taxon>
        <taxon>Spiralia</taxon>
        <taxon>Lophotrochozoa</taxon>
        <taxon>Annelida</taxon>
        <taxon>Polychaeta</taxon>
        <taxon>Sedentaria</taxon>
        <taxon>Scolecida</taxon>
        <taxon>Capitellidae</taxon>
        <taxon>Capitella</taxon>
    </lineage>
</organism>
<dbReference type="InterPro" id="IPR013320">
    <property type="entry name" value="ConA-like_dom_sf"/>
</dbReference>
<dbReference type="SUPFAM" id="SSF49899">
    <property type="entry name" value="Concanavalin A-like lectins/glucanases"/>
    <property type="match status" value="2"/>
</dbReference>
<dbReference type="SUPFAM" id="SSF57196">
    <property type="entry name" value="EGF/Laminin"/>
    <property type="match status" value="1"/>
</dbReference>
<proteinExistence type="inferred from homology"/>
<evidence type="ECO:0008006" key="14">
    <source>
        <dbReference type="Google" id="ProtNLM"/>
    </source>
</evidence>
<gene>
    <name evidence="11" type="ORF">CAPTEDRAFT_199753</name>
</gene>
<dbReference type="OMA" id="ANTDYYH"/>
<keyword evidence="4" id="KW-0677">Repeat</keyword>